<dbReference type="Proteomes" id="UP000184356">
    <property type="component" value="Unassembled WGS sequence"/>
</dbReference>
<organism evidence="6 7">
    <name type="scientific">Aspergillus sydowii CBS 593.65</name>
    <dbReference type="NCBI Taxonomy" id="1036612"/>
    <lineage>
        <taxon>Eukaryota</taxon>
        <taxon>Fungi</taxon>
        <taxon>Dikarya</taxon>
        <taxon>Ascomycota</taxon>
        <taxon>Pezizomycotina</taxon>
        <taxon>Eurotiomycetes</taxon>
        <taxon>Eurotiomycetidae</taxon>
        <taxon>Eurotiales</taxon>
        <taxon>Aspergillaceae</taxon>
        <taxon>Aspergillus</taxon>
        <taxon>Aspergillus subgen. Nidulantes</taxon>
    </lineage>
</organism>
<dbReference type="Gene3D" id="1.25.40.20">
    <property type="entry name" value="Ankyrin repeat-containing domain"/>
    <property type="match status" value="4"/>
</dbReference>
<dbReference type="Pfam" id="PF00023">
    <property type="entry name" value="Ank"/>
    <property type="match status" value="1"/>
</dbReference>
<dbReference type="PANTHER" id="PTHR24198">
    <property type="entry name" value="ANKYRIN REPEAT AND PROTEIN KINASE DOMAIN-CONTAINING PROTEIN"/>
    <property type="match status" value="1"/>
</dbReference>
<feature type="repeat" description="ANK" evidence="3">
    <location>
        <begin position="888"/>
        <end position="921"/>
    </location>
</feature>
<dbReference type="InterPro" id="IPR027417">
    <property type="entry name" value="P-loop_NTPase"/>
</dbReference>
<sequence>MSTSVAKAGRLKPEVRLGQAISEFQGDLSSLQKATFRAHQTSATPPGIRDVMQLTAEINRESGIRGRCFGPRLTSILQTVQQFAALGDVVVGGTQNLLACGVWSLVRMTFLSIVKYSAYFERVSAMLMAAGRSAPRYQLMGVIYPKSKTLQSYMLEYFIVLVRLCHHILQVAQKSAIGKWASALMDPLDTYQSELDLWATSIKEEVDSLTAQHLSLATDQSSLFRSHVSLHIDSRIHAKKLKARKRILDACSMYDHERDWRQIRKLGNTSLMHDSATYTMWKDQSESTTAKSRTLVCTGKLGSGKSVLLANIIDDLNIDANQNATVAYFFCQHDAAESLTARTVIGSLARQLLQSGIDLDRASTLTDELAFLRLDRVVDLLLNTLPPDFQAYFVLDGLMHCDLAEQRLILDKLRLLQDSKSLAVCISHRTEPSSPLQTLERLMNMTVLPIGDKNPEIDRFIKTELERCICSGELVVHDPLLVDEIEKRLAEGAQGMFLWVALQIKALCLQQTDADIRSAIANLPSDLSTIYQLILRKSEPLKYQTSILGLVMTARRPLTTEELREALSVIPGQTVWDPRRLLNDVKKTLACCGGLISINEEDFSLRMIHHSVRTFLCAGQDTDQFDLSRANREMAEIIVTYLNYGIFSKQISKVKAPRISANSVTSSVISSALPQKVALSLLKRRNIPDIDIGHALLDTMGQPKHAVSMPLEFYQYSISWWQEHICFLDLQLPKMEALLMKLLQTGDIDEPDLCGRTPLSHASEHGSYAIVNCLLAHGASDVADNLGRTALHWAIRGKNKLVVEALLYSGRVNPNAEDNWRQTPMVAAIKVRSEPVLGCLLQYSLATRDYKDPKGRSLLMIAAAEGFGDGVKALLDSDEAALKDVDDDDNTPLHAAAENGHADVLVDLLTSVGTSAQAENLRNRRGHTPLWLAASNGHEAAIFLTFGVVEHPKISGSSAVEMAARNGHAGVVNLLSLKTNVTARQLNRSLFLAAAEGHESVVHTLLGHHGVDVNCRYGEGLTPLWIAAANGHEGVVRTLAMVHGTDLNHGNILDITPLTKAVWNGHEEVVKTLIKIPGVDINSQETNGLTPLWIAASMNRRSIVCTLLSQQCIDINLPDRQGRTALWIAASKGYEDVVRTLASHRDVDLNYHNKSVVTSLAIAAENGHEDIVSFLARTPGVDLNCATPLVKALENGNSGVAKLLLSYAKDLSDGFLDLRAMFGEAIKAENRPIIESFLGSAQFVSMLSDADWTWASRKAIIYGHDEIAELLLKSGRKPVSEGI</sequence>
<proteinExistence type="predicted"/>
<evidence type="ECO:0000256" key="2">
    <source>
        <dbReference type="ARBA" id="ARBA00023043"/>
    </source>
</evidence>
<dbReference type="Gene3D" id="3.40.50.300">
    <property type="entry name" value="P-loop containing nucleotide triphosphate hydrolases"/>
    <property type="match status" value="1"/>
</dbReference>
<dbReference type="SUPFAM" id="SSF140860">
    <property type="entry name" value="Pseudo ankyrin repeat-like"/>
    <property type="match status" value="1"/>
</dbReference>
<evidence type="ECO:0000313" key="7">
    <source>
        <dbReference type="Proteomes" id="UP000184356"/>
    </source>
</evidence>
<dbReference type="Pfam" id="PF12796">
    <property type="entry name" value="Ank_2"/>
    <property type="match status" value="4"/>
</dbReference>
<dbReference type="Pfam" id="PF22939">
    <property type="entry name" value="WHD_GPIID"/>
    <property type="match status" value="1"/>
</dbReference>
<evidence type="ECO:0000259" key="5">
    <source>
        <dbReference type="Pfam" id="PF24883"/>
    </source>
</evidence>
<keyword evidence="7" id="KW-1185">Reference proteome</keyword>
<dbReference type="PROSITE" id="PS50297">
    <property type="entry name" value="ANK_REP_REGION"/>
    <property type="match status" value="2"/>
</dbReference>
<dbReference type="GeneID" id="63768933"/>
<dbReference type="PROSITE" id="PS50088">
    <property type="entry name" value="ANK_REPEAT"/>
    <property type="match status" value="2"/>
</dbReference>
<dbReference type="STRING" id="1036612.A0A1L9T5G1"/>
<evidence type="ECO:0000256" key="3">
    <source>
        <dbReference type="PROSITE-ProRule" id="PRU00023"/>
    </source>
</evidence>
<dbReference type="EMBL" id="KV878594">
    <property type="protein sequence ID" value="OJJ54690.1"/>
    <property type="molecule type" value="Genomic_DNA"/>
</dbReference>
<dbReference type="InterPro" id="IPR036770">
    <property type="entry name" value="Ankyrin_rpt-contain_sf"/>
</dbReference>
<dbReference type="SUPFAM" id="SSF48403">
    <property type="entry name" value="Ankyrin repeat"/>
    <property type="match status" value="2"/>
</dbReference>
<evidence type="ECO:0000259" key="4">
    <source>
        <dbReference type="Pfam" id="PF22939"/>
    </source>
</evidence>
<gene>
    <name evidence="6" type="ORF">ASPSYDRAFT_93599</name>
</gene>
<dbReference type="Pfam" id="PF24883">
    <property type="entry name" value="NPHP3_N"/>
    <property type="match status" value="1"/>
</dbReference>
<feature type="repeat" description="ANK" evidence="3">
    <location>
        <begin position="754"/>
        <end position="780"/>
    </location>
</feature>
<keyword evidence="1" id="KW-0677">Repeat</keyword>
<dbReference type="InterPro" id="IPR002110">
    <property type="entry name" value="Ankyrin_rpt"/>
</dbReference>
<dbReference type="VEuPathDB" id="FungiDB:ASPSYDRAFT_93599"/>
<feature type="domain" description="Nephrocystin 3-like N-terminal" evidence="5">
    <location>
        <begin position="274"/>
        <end position="427"/>
    </location>
</feature>
<dbReference type="InterPro" id="IPR056884">
    <property type="entry name" value="NPHP3-like_N"/>
</dbReference>
<evidence type="ECO:0000256" key="1">
    <source>
        <dbReference type="ARBA" id="ARBA00022737"/>
    </source>
</evidence>
<keyword evidence="2 3" id="KW-0040">ANK repeat</keyword>
<protein>
    <submittedName>
        <fullName evidence="6">Uncharacterized protein</fullName>
    </submittedName>
</protein>
<dbReference type="PANTHER" id="PTHR24198:SF165">
    <property type="entry name" value="ANKYRIN REPEAT-CONTAINING PROTEIN-RELATED"/>
    <property type="match status" value="1"/>
</dbReference>
<evidence type="ECO:0000313" key="6">
    <source>
        <dbReference type="EMBL" id="OJJ54690.1"/>
    </source>
</evidence>
<name>A0A1L9T5G1_9EURO</name>
<reference evidence="7" key="1">
    <citation type="journal article" date="2017" name="Genome Biol.">
        <title>Comparative genomics reveals high biological diversity and specific adaptations in the industrially and medically important fungal genus Aspergillus.</title>
        <authorList>
            <person name="de Vries R.P."/>
            <person name="Riley R."/>
            <person name="Wiebenga A."/>
            <person name="Aguilar-Osorio G."/>
            <person name="Amillis S."/>
            <person name="Uchima C.A."/>
            <person name="Anderluh G."/>
            <person name="Asadollahi M."/>
            <person name="Askin M."/>
            <person name="Barry K."/>
            <person name="Battaglia E."/>
            <person name="Bayram O."/>
            <person name="Benocci T."/>
            <person name="Braus-Stromeyer S.A."/>
            <person name="Caldana C."/>
            <person name="Canovas D."/>
            <person name="Cerqueira G.C."/>
            <person name="Chen F."/>
            <person name="Chen W."/>
            <person name="Choi C."/>
            <person name="Clum A."/>
            <person name="Dos Santos R.A."/>
            <person name="Damasio A.R."/>
            <person name="Diallinas G."/>
            <person name="Emri T."/>
            <person name="Fekete E."/>
            <person name="Flipphi M."/>
            <person name="Freyberg S."/>
            <person name="Gallo A."/>
            <person name="Gournas C."/>
            <person name="Habgood R."/>
            <person name="Hainaut M."/>
            <person name="Harispe M.L."/>
            <person name="Henrissat B."/>
            <person name="Hilden K.S."/>
            <person name="Hope R."/>
            <person name="Hossain A."/>
            <person name="Karabika E."/>
            <person name="Karaffa L."/>
            <person name="Karanyi Z."/>
            <person name="Krasevec N."/>
            <person name="Kuo A."/>
            <person name="Kusch H."/>
            <person name="LaButti K."/>
            <person name="Lagendijk E.L."/>
            <person name="Lapidus A."/>
            <person name="Levasseur A."/>
            <person name="Lindquist E."/>
            <person name="Lipzen A."/>
            <person name="Logrieco A.F."/>
            <person name="MacCabe A."/>
            <person name="Maekelae M.R."/>
            <person name="Malavazi I."/>
            <person name="Melin P."/>
            <person name="Meyer V."/>
            <person name="Mielnichuk N."/>
            <person name="Miskei M."/>
            <person name="Molnar A.P."/>
            <person name="Mule G."/>
            <person name="Ngan C.Y."/>
            <person name="Orejas M."/>
            <person name="Orosz E."/>
            <person name="Ouedraogo J.P."/>
            <person name="Overkamp K.M."/>
            <person name="Park H.-S."/>
            <person name="Perrone G."/>
            <person name="Piumi F."/>
            <person name="Punt P.J."/>
            <person name="Ram A.F."/>
            <person name="Ramon A."/>
            <person name="Rauscher S."/>
            <person name="Record E."/>
            <person name="Riano-Pachon D.M."/>
            <person name="Robert V."/>
            <person name="Roehrig J."/>
            <person name="Ruller R."/>
            <person name="Salamov A."/>
            <person name="Salih N.S."/>
            <person name="Samson R.A."/>
            <person name="Sandor E."/>
            <person name="Sanguinetti M."/>
            <person name="Schuetze T."/>
            <person name="Sepcic K."/>
            <person name="Shelest E."/>
            <person name="Sherlock G."/>
            <person name="Sophianopoulou V."/>
            <person name="Squina F.M."/>
            <person name="Sun H."/>
            <person name="Susca A."/>
            <person name="Todd R.B."/>
            <person name="Tsang A."/>
            <person name="Unkles S.E."/>
            <person name="van de Wiele N."/>
            <person name="van Rossen-Uffink D."/>
            <person name="Oliveira J.V."/>
            <person name="Vesth T.C."/>
            <person name="Visser J."/>
            <person name="Yu J.-H."/>
            <person name="Zhou M."/>
            <person name="Andersen M.R."/>
            <person name="Archer D.B."/>
            <person name="Baker S.E."/>
            <person name="Benoit I."/>
            <person name="Brakhage A.A."/>
            <person name="Braus G.H."/>
            <person name="Fischer R."/>
            <person name="Frisvad J.C."/>
            <person name="Goldman G.H."/>
            <person name="Houbraken J."/>
            <person name="Oakley B."/>
            <person name="Pocsi I."/>
            <person name="Scazzocchio C."/>
            <person name="Seiboth B."/>
            <person name="vanKuyk P.A."/>
            <person name="Wortman J."/>
            <person name="Dyer P.S."/>
            <person name="Grigoriev I.V."/>
        </authorList>
    </citation>
    <scope>NUCLEOTIDE SEQUENCE [LARGE SCALE GENOMIC DNA]</scope>
    <source>
        <strain evidence="7">CBS 593.65</strain>
    </source>
</reference>
<accession>A0A1L9T5G1</accession>
<feature type="domain" description="GPI inositol-deacylase winged helix" evidence="4">
    <location>
        <begin position="544"/>
        <end position="624"/>
    </location>
</feature>
<dbReference type="InterPro" id="IPR054471">
    <property type="entry name" value="GPIID_WHD"/>
</dbReference>
<dbReference type="OrthoDB" id="7464126at2759"/>
<dbReference type="RefSeq" id="XP_040698496.1">
    <property type="nucleotide sequence ID" value="XM_040852860.1"/>
</dbReference>
<dbReference type="SMART" id="SM00248">
    <property type="entry name" value="ANK"/>
    <property type="match status" value="15"/>
</dbReference>